<evidence type="ECO:0000256" key="2">
    <source>
        <dbReference type="ARBA" id="ARBA00022723"/>
    </source>
</evidence>
<dbReference type="Pfam" id="PF00384">
    <property type="entry name" value="Molybdopterin"/>
    <property type="match status" value="1"/>
</dbReference>
<dbReference type="SMART" id="SM00926">
    <property type="entry name" value="Molybdop_Fe4S4"/>
    <property type="match status" value="1"/>
</dbReference>
<dbReference type="GO" id="GO:0046872">
    <property type="term" value="F:metal ion binding"/>
    <property type="evidence" value="ECO:0007669"/>
    <property type="project" value="UniProtKB-KW"/>
</dbReference>
<dbReference type="InterPro" id="IPR006657">
    <property type="entry name" value="MoPterin_dinucl-bd_dom"/>
</dbReference>
<evidence type="ECO:0000313" key="7">
    <source>
        <dbReference type="EMBL" id="CAB4966213.1"/>
    </source>
</evidence>
<keyword evidence="1" id="KW-0004">4Fe-4S</keyword>
<dbReference type="GO" id="GO:0016020">
    <property type="term" value="C:membrane"/>
    <property type="evidence" value="ECO:0007669"/>
    <property type="project" value="TreeGrafter"/>
</dbReference>
<dbReference type="Gene3D" id="3.40.228.10">
    <property type="entry name" value="Dimethylsulfoxide Reductase, domain 2"/>
    <property type="match status" value="1"/>
</dbReference>
<evidence type="ECO:0000256" key="1">
    <source>
        <dbReference type="ARBA" id="ARBA00022485"/>
    </source>
</evidence>
<evidence type="ECO:0000256" key="3">
    <source>
        <dbReference type="ARBA" id="ARBA00023002"/>
    </source>
</evidence>
<accession>A0A6J7LHJ6</accession>
<feature type="domain" description="4Fe-4S Mo/W bis-MGD-type" evidence="6">
    <location>
        <begin position="13"/>
        <end position="69"/>
    </location>
</feature>
<protein>
    <submittedName>
        <fullName evidence="7">Unannotated protein</fullName>
    </submittedName>
</protein>
<dbReference type="Pfam" id="PF04879">
    <property type="entry name" value="Molybdop_Fe4S4"/>
    <property type="match status" value="1"/>
</dbReference>
<dbReference type="InterPro" id="IPR050123">
    <property type="entry name" value="Prok_molybdopt-oxidoreductase"/>
</dbReference>
<dbReference type="Gene3D" id="2.20.25.90">
    <property type="entry name" value="ADC-like domains"/>
    <property type="match status" value="1"/>
</dbReference>
<dbReference type="AlphaFoldDB" id="A0A6J7LHJ6"/>
<keyword evidence="5" id="KW-0411">Iron-sulfur</keyword>
<dbReference type="InterPro" id="IPR006963">
    <property type="entry name" value="Mopterin_OxRdtase_4Fe-4S_dom"/>
</dbReference>
<organism evidence="7">
    <name type="scientific">freshwater metagenome</name>
    <dbReference type="NCBI Taxonomy" id="449393"/>
    <lineage>
        <taxon>unclassified sequences</taxon>
        <taxon>metagenomes</taxon>
        <taxon>ecological metagenomes</taxon>
    </lineage>
</organism>
<dbReference type="SUPFAM" id="SSF53706">
    <property type="entry name" value="Formate dehydrogenase/DMSO reductase, domains 1-3"/>
    <property type="match status" value="1"/>
</dbReference>
<dbReference type="GO" id="GO:0051539">
    <property type="term" value="F:4 iron, 4 sulfur cluster binding"/>
    <property type="evidence" value="ECO:0007669"/>
    <property type="project" value="UniProtKB-KW"/>
</dbReference>
<dbReference type="Gene3D" id="3.40.50.740">
    <property type="match status" value="1"/>
</dbReference>
<dbReference type="PANTHER" id="PTHR43105">
    <property type="entry name" value="RESPIRATORY NITRATE REDUCTASE"/>
    <property type="match status" value="1"/>
</dbReference>
<evidence type="ECO:0000259" key="6">
    <source>
        <dbReference type="PROSITE" id="PS51669"/>
    </source>
</evidence>
<dbReference type="CDD" id="cd02782">
    <property type="entry name" value="MopB_CT_1"/>
    <property type="match status" value="1"/>
</dbReference>
<name>A0A6J7LHJ6_9ZZZZ</name>
<evidence type="ECO:0000256" key="4">
    <source>
        <dbReference type="ARBA" id="ARBA00023004"/>
    </source>
</evidence>
<evidence type="ECO:0000256" key="5">
    <source>
        <dbReference type="ARBA" id="ARBA00023014"/>
    </source>
</evidence>
<dbReference type="Gene3D" id="2.40.40.20">
    <property type="match status" value="1"/>
</dbReference>
<sequence length="761" mass="82514">MWHDTGMSIVDHERVVYRTCPLCEATCGLEITVKGDKVSRIRGDRDDVFSHGFICPKGSTLKQLHEDPDRLRKPLIKRNGEHVEVSWQEAWQEVERGLMGVINTHGRGSVGTYVGNPNAHNLAPLLYNRAWMQAIGTKQRFSASSVDQLPKQVASAYMYGTVASVAIPDLDRTDYVLMLGADPYESNGSLCTAPDFPGRLEALRARGGKLVVVDPRRSRTAVEADEWLAIRPNGDALLLAAIAHTILASGKADVGDHVRAHIVGFDQLSGALAPFTPEAVEDSIGIDAQTIRRIAAELSDAPTALVYGRIGTTTVSFGTTASWLVDVINTITGNLDKAGGVMFPMPAAGNQTTRGESGTGKGFRIGHGYSRVRKSPEAIGEYPVSVMAEEMLTPGDGQIRAMVTVAGNPLLSTPNGEQLEKAFESLEFMVSVDIYLNETTRHADVILPPPSHLERSHYDMVFTAFSIRNVANFSEAVFERDADQPDEWQILAKLAGIAQGAGADIDPAVIDEYVFGSLLSNLLKDKSSPIHGRNEEEIREIVDATKMNGPERILDTLLRTGPYGEAFGANPKGINLQTLRDQPHGVDFGALEPRIPEVLRTPSGKVELAPPELLADLERLQLAMRPTDVDELLLVGRRHLRSNNSWMHNVSVLMKGKPRCTLQMHPEDATRAGVADGGEARVTSRVGSVVAVVEITQDIRPRVVSLPHGWGHGVSGTKMTIAAERAGVNSNVLTDEDEMDPLSGTSVLNGIPVRIEAVIHS</sequence>
<keyword evidence="2" id="KW-0479">Metal-binding</keyword>
<dbReference type="PROSITE" id="PS51669">
    <property type="entry name" value="4FE4S_MOW_BIS_MGD"/>
    <property type="match status" value="1"/>
</dbReference>
<dbReference type="GO" id="GO:0016491">
    <property type="term" value="F:oxidoreductase activity"/>
    <property type="evidence" value="ECO:0007669"/>
    <property type="project" value="UniProtKB-KW"/>
</dbReference>
<dbReference type="GO" id="GO:0043546">
    <property type="term" value="F:molybdopterin cofactor binding"/>
    <property type="evidence" value="ECO:0007669"/>
    <property type="project" value="InterPro"/>
</dbReference>
<dbReference type="InterPro" id="IPR009010">
    <property type="entry name" value="Asp_de-COase-like_dom_sf"/>
</dbReference>
<dbReference type="EMBL" id="CAFBNR010000064">
    <property type="protein sequence ID" value="CAB4966213.1"/>
    <property type="molecule type" value="Genomic_DNA"/>
</dbReference>
<keyword evidence="4" id="KW-0408">Iron</keyword>
<dbReference type="InterPro" id="IPR006656">
    <property type="entry name" value="Mopterin_OxRdtase"/>
</dbReference>
<dbReference type="PANTHER" id="PTHR43105:SF9">
    <property type="entry name" value="NADPH-FE(3+) OXIDOREDUCTASE SUBUNIT ALPHA"/>
    <property type="match status" value="1"/>
</dbReference>
<dbReference type="SUPFAM" id="SSF50692">
    <property type="entry name" value="ADC-like"/>
    <property type="match status" value="1"/>
</dbReference>
<keyword evidence="3" id="KW-0560">Oxidoreductase</keyword>
<gene>
    <name evidence="7" type="ORF">UFOPK3879_01175</name>
</gene>
<dbReference type="Pfam" id="PF01568">
    <property type="entry name" value="Molydop_binding"/>
    <property type="match status" value="1"/>
</dbReference>
<reference evidence="7" key="1">
    <citation type="submission" date="2020-05" db="EMBL/GenBank/DDBJ databases">
        <authorList>
            <person name="Chiriac C."/>
            <person name="Salcher M."/>
            <person name="Ghai R."/>
            <person name="Kavagutti S V."/>
        </authorList>
    </citation>
    <scope>NUCLEOTIDE SEQUENCE</scope>
</reference>
<proteinExistence type="predicted"/>